<reference evidence="9" key="1">
    <citation type="submission" date="2018-09" db="EMBL/GenBank/DDBJ databases">
        <authorList>
            <person name="Zhu H."/>
        </authorList>
    </citation>
    <scope>NUCLEOTIDE SEQUENCE [LARGE SCALE GENOMIC DNA]</scope>
    <source>
        <strain evidence="9">K1W22B-1</strain>
    </source>
</reference>
<feature type="chain" id="PRO_5017230569" description="Gram-positive cocci surface proteins LPxTG domain-containing protein" evidence="7">
    <location>
        <begin position="28"/>
        <end position="601"/>
    </location>
</feature>
<evidence type="ECO:0000256" key="1">
    <source>
        <dbReference type="ARBA" id="ARBA00004613"/>
    </source>
</evidence>
<evidence type="ECO:0000256" key="4">
    <source>
        <dbReference type="ARBA" id="ARBA00022837"/>
    </source>
</evidence>
<feature type="compositionally biased region" description="Basic and acidic residues" evidence="5">
    <location>
        <begin position="507"/>
        <end position="526"/>
    </location>
</feature>
<keyword evidence="6" id="KW-0812">Transmembrane</keyword>
<feature type="region of interest" description="Disordered" evidence="5">
    <location>
        <begin position="372"/>
        <end position="572"/>
    </location>
</feature>
<evidence type="ECO:0000313" key="9">
    <source>
        <dbReference type="Proteomes" id="UP000276542"/>
    </source>
</evidence>
<dbReference type="OrthoDB" id="3785479at2"/>
<dbReference type="AlphaFoldDB" id="A0A3A5HBB0"/>
<dbReference type="Proteomes" id="UP000276542">
    <property type="component" value="Unassembled WGS sequence"/>
</dbReference>
<dbReference type="InterPro" id="IPR059100">
    <property type="entry name" value="TSP3_bac"/>
</dbReference>
<protein>
    <recommendedName>
        <fullName evidence="10">Gram-positive cocci surface proteins LPxTG domain-containing protein</fullName>
    </recommendedName>
</protein>
<dbReference type="Pfam" id="PF18884">
    <property type="entry name" value="TSP3_bac"/>
    <property type="match status" value="8"/>
</dbReference>
<feature type="signal peptide" evidence="7">
    <location>
        <begin position="1"/>
        <end position="27"/>
    </location>
</feature>
<feature type="transmembrane region" description="Helical" evidence="6">
    <location>
        <begin position="576"/>
        <end position="595"/>
    </location>
</feature>
<gene>
    <name evidence="8" type="ORF">D4739_16170</name>
</gene>
<accession>A0A3A5HBB0</accession>
<comment type="subcellular location">
    <subcellularLocation>
        <location evidence="1">Secreted</location>
    </subcellularLocation>
</comment>
<proteinExistence type="predicted"/>
<dbReference type="PANTHER" id="PTHR37467:SF1">
    <property type="entry name" value="EXPORTED CALCIUM-BINDING GLYCOPROTEIN"/>
    <property type="match status" value="1"/>
</dbReference>
<keyword evidence="6" id="KW-1133">Transmembrane helix</keyword>
<comment type="caution">
    <text evidence="8">The sequence shown here is derived from an EMBL/GenBank/DDBJ whole genome shotgun (WGS) entry which is preliminary data.</text>
</comment>
<evidence type="ECO:0000256" key="6">
    <source>
        <dbReference type="SAM" id="Phobius"/>
    </source>
</evidence>
<evidence type="ECO:0008006" key="10">
    <source>
        <dbReference type="Google" id="ProtNLM"/>
    </source>
</evidence>
<evidence type="ECO:0000256" key="3">
    <source>
        <dbReference type="ARBA" id="ARBA00022729"/>
    </source>
</evidence>
<keyword evidence="4" id="KW-0106">Calcium</keyword>
<evidence type="ECO:0000256" key="2">
    <source>
        <dbReference type="ARBA" id="ARBA00022525"/>
    </source>
</evidence>
<feature type="compositionally biased region" description="Basic and acidic residues" evidence="5">
    <location>
        <begin position="485"/>
        <end position="494"/>
    </location>
</feature>
<dbReference type="EMBL" id="QYRP01000002">
    <property type="protein sequence ID" value="RJS47592.1"/>
    <property type="molecule type" value="Genomic_DNA"/>
</dbReference>
<dbReference type="PANTHER" id="PTHR37467">
    <property type="entry name" value="EXPORTED CALCIUM-BINDING GLYCOPROTEIN-RELATED"/>
    <property type="match status" value="1"/>
</dbReference>
<name>A0A3A5HBB0_9ACTN</name>
<keyword evidence="3 7" id="KW-0732">Signal</keyword>
<sequence length="601" mass="59048">MRRNLSTLAALTLAGSFALAGAGTAEAATLPAPYSGSAHGDIVSLDVSVLSNLLNIPSLAGVTVAHAKATADSTATPATTAESKNVHASVASLNIPVDTARVDAAPNDSYDRDLLPVQVPSLLGVGVIHGAGAANWAGTTACVPAGTPLSKATTQLAGVNLGLTQALPTTVTSLLPGGGLTIAKVDASATTSTTYLSNGSMVAKQTTDVGDIHLLNDLARVHVVSPAVLTATSSGSGAGTVTYSNPTATVTLANGQVINLPVSGAPITLPLTVDLGLLGKIIANVTLALAPAPSDTAAGTAAAAAVPNVLSVDVKVTTTGTLQTLLGASIADVDLGVATMDVRAAAPTSGVQCVSATDADGDGLTDAEEAALGTDPHDADTDNDGLTDGAEVNTHGTKPLDADTDDDGLKDGAEVNTHGTDPKDPDTDNGGVKDGAEVAAGTNPLDGSDDAALLAPGADPDGDGLTNAEEKALGTDPFDADTDNDGLKDGREVELGTDPLDADTDNDGLKDGAEVNKYGTDPKDADTDNGGVKDGAEVKAGTDPLDASDDRVAGGQGSGSGDSDDNGWLPSTGATIGLGALLAALGAVVAGLVMARKRRLA</sequence>
<dbReference type="InterPro" id="IPR053180">
    <property type="entry name" value="Ca-binding_acidic-repeat"/>
</dbReference>
<keyword evidence="2" id="KW-0964">Secreted</keyword>
<dbReference type="RefSeq" id="WP_120061554.1">
    <property type="nucleotide sequence ID" value="NZ_QYRP01000002.1"/>
</dbReference>
<evidence type="ECO:0000256" key="5">
    <source>
        <dbReference type="SAM" id="MobiDB-lite"/>
    </source>
</evidence>
<keyword evidence="6" id="KW-0472">Membrane</keyword>
<evidence type="ECO:0000313" key="8">
    <source>
        <dbReference type="EMBL" id="RJS47592.1"/>
    </source>
</evidence>
<keyword evidence="9" id="KW-1185">Reference proteome</keyword>
<evidence type="ECO:0000256" key="7">
    <source>
        <dbReference type="SAM" id="SignalP"/>
    </source>
</evidence>
<organism evidence="8 9">
    <name type="scientific">Nocardioides cavernaquae</name>
    <dbReference type="NCBI Taxonomy" id="2321396"/>
    <lineage>
        <taxon>Bacteria</taxon>
        <taxon>Bacillati</taxon>
        <taxon>Actinomycetota</taxon>
        <taxon>Actinomycetes</taxon>
        <taxon>Propionibacteriales</taxon>
        <taxon>Nocardioidaceae</taxon>
        <taxon>Nocardioides</taxon>
    </lineage>
</organism>
<feature type="compositionally biased region" description="Low complexity" evidence="5">
    <location>
        <begin position="444"/>
        <end position="465"/>
    </location>
</feature>